<dbReference type="AlphaFoldDB" id="V5HZP1"/>
<dbReference type="InterPro" id="IPR008967">
    <property type="entry name" value="p53-like_TF_DNA-bd_sf"/>
</dbReference>
<dbReference type="PRINTS" id="PR00057">
    <property type="entry name" value="NFKBTNSCPFCT"/>
</dbReference>
<evidence type="ECO:0000259" key="2">
    <source>
        <dbReference type="PROSITE" id="PS50254"/>
    </source>
</evidence>
<dbReference type="InterPro" id="IPR000451">
    <property type="entry name" value="NFkB/Dor"/>
</dbReference>
<dbReference type="SUPFAM" id="SSF81296">
    <property type="entry name" value="E set domains"/>
    <property type="match status" value="1"/>
</dbReference>
<dbReference type="InterPro" id="IPR013783">
    <property type="entry name" value="Ig-like_fold"/>
</dbReference>
<dbReference type="GO" id="GO:0048935">
    <property type="term" value="P:peripheral nervous system neuron development"/>
    <property type="evidence" value="ECO:0007669"/>
    <property type="project" value="UniProtKB-ARBA"/>
</dbReference>
<dbReference type="EMBL" id="GANP01004255">
    <property type="protein sequence ID" value="JAB80213.1"/>
    <property type="molecule type" value="mRNA"/>
</dbReference>
<dbReference type="PROSITE" id="PS50254">
    <property type="entry name" value="REL_2"/>
    <property type="match status" value="1"/>
</dbReference>
<dbReference type="SMART" id="SM00429">
    <property type="entry name" value="IPT"/>
    <property type="match status" value="1"/>
</dbReference>
<dbReference type="GO" id="GO:0007249">
    <property type="term" value="P:canonical NF-kappaB signal transduction"/>
    <property type="evidence" value="ECO:0007669"/>
    <property type="project" value="UniProtKB-ARBA"/>
</dbReference>
<dbReference type="FunFam" id="2.60.40.10:FF:000046">
    <property type="entry name" value="Nuclear factor NF-kappa-B p105 subunit"/>
    <property type="match status" value="1"/>
</dbReference>
<dbReference type="Gene3D" id="2.60.40.340">
    <property type="entry name" value="Rel homology domain (RHD), DNA-binding domain"/>
    <property type="match status" value="1"/>
</dbReference>
<dbReference type="GO" id="GO:0000978">
    <property type="term" value="F:RNA polymerase II cis-regulatory region sequence-specific DNA binding"/>
    <property type="evidence" value="ECO:0007669"/>
    <property type="project" value="TreeGrafter"/>
</dbReference>
<dbReference type="GO" id="GO:0045087">
    <property type="term" value="P:innate immune response"/>
    <property type="evidence" value="ECO:0007669"/>
    <property type="project" value="UniProtKB-ARBA"/>
</dbReference>
<dbReference type="CDD" id="cd01177">
    <property type="entry name" value="IPT_NFkappaB"/>
    <property type="match status" value="1"/>
</dbReference>
<dbReference type="Gene3D" id="2.60.40.10">
    <property type="entry name" value="Immunoglobulins"/>
    <property type="match status" value="1"/>
</dbReference>
<organism evidence="3">
    <name type="scientific">Ixodes ricinus</name>
    <name type="common">Common tick</name>
    <name type="synonym">Acarus ricinus</name>
    <dbReference type="NCBI Taxonomy" id="34613"/>
    <lineage>
        <taxon>Eukaryota</taxon>
        <taxon>Metazoa</taxon>
        <taxon>Ecdysozoa</taxon>
        <taxon>Arthropoda</taxon>
        <taxon>Chelicerata</taxon>
        <taxon>Arachnida</taxon>
        <taxon>Acari</taxon>
        <taxon>Parasitiformes</taxon>
        <taxon>Ixodida</taxon>
        <taxon>Ixodoidea</taxon>
        <taxon>Ixodidae</taxon>
        <taxon>Ixodinae</taxon>
        <taxon>Ixodes</taxon>
    </lineage>
</organism>
<feature type="domain" description="RHD" evidence="2">
    <location>
        <begin position="59"/>
        <end position="241"/>
    </location>
</feature>
<dbReference type="PANTHER" id="PTHR24169">
    <property type="entry name" value="NUCLEAR FACTOR NF-KAPPA-B PROTEIN"/>
    <property type="match status" value="1"/>
</dbReference>
<dbReference type="InterPro" id="IPR014756">
    <property type="entry name" value="Ig_E-set"/>
</dbReference>
<name>V5HZP1_IXORI</name>
<sequence length="531" mass="59300">QEEPYTPLGNVAFPVTEEAGSAEEQQLRSFQDLLLRTFEPQPDLAMPISTPYPPPVCLPSAATLTIVEQPMKETRYRYKSESGSHGPLIGESSTPQRKTYPSVRLQNHDPGLPHRIRASLWLADREEPHVHRLTMKGRDEEDCCYVTVREDGRATFPSMSIVFQQKKTVADILYKRKREKCGGQPSPEEARRLLGEAKKEAAELNLNLVRIQFSAECCQDGVWRTLCCVYSNPVANSKAGKLKISKVNRTSGSCSGGDEVWILCEKINKKDIQIKFFEEDEETRVRTWEALASFAESDVHYQVAIIFRTPCYRDPQLQQEAKVKFQLLRKSDNEFSEPVEFTYLPSALTEDDGLAHKRRKLVSPSLEGPSSDPEDGGTTLQAYEKTLLDAPFTPANEASCEGVRSLCWNTGIFPSECEVSPPEGLQDFLDAFMTLDDPVMPNVMAADSKRLEVSMGGLSLAEQIPTGTIGAPGMRRRWLAPFPARLAGAGDAFVMKLLSRLLLFDKEAGKTTSCSMASQASCCQCWRRQRA</sequence>
<dbReference type="InterPro" id="IPR011539">
    <property type="entry name" value="RHD_DNA_bind_dom"/>
</dbReference>
<proteinExistence type="evidence at transcript level"/>
<feature type="region of interest" description="Disordered" evidence="1">
    <location>
        <begin position="77"/>
        <end position="109"/>
    </location>
</feature>
<dbReference type="InterPro" id="IPR037059">
    <property type="entry name" value="RHD_DNA_bind_dom_sf"/>
</dbReference>
<dbReference type="InterPro" id="IPR002909">
    <property type="entry name" value="IPT_dom"/>
</dbReference>
<dbReference type="PANTHER" id="PTHR24169:SF28">
    <property type="entry name" value="NUCLEAR FACTOR NF-KAPPA-B P110 SUBUNIT"/>
    <property type="match status" value="1"/>
</dbReference>
<dbReference type="Pfam" id="PF00554">
    <property type="entry name" value="RHD_DNA_bind"/>
    <property type="match status" value="1"/>
</dbReference>
<evidence type="ECO:0000313" key="3">
    <source>
        <dbReference type="EMBL" id="JAB80213.1"/>
    </source>
</evidence>
<reference evidence="3" key="1">
    <citation type="journal article" date="2015" name="Sci. Rep.">
        <title>Tissue- and time-dependent transcription in Ixodes ricinus salivary glands and midguts when blood feeding on the vertebrate host.</title>
        <authorList>
            <person name="Kotsyfakis M."/>
            <person name="Schwarz A."/>
            <person name="Erhart J."/>
            <person name="Ribeiro J.M."/>
        </authorList>
    </citation>
    <scope>NUCLEOTIDE SEQUENCE</scope>
    <source>
        <tissue evidence="3">Salivary gland and midgut</tissue>
    </source>
</reference>
<dbReference type="GO" id="GO:0000981">
    <property type="term" value="F:DNA-binding transcription factor activity, RNA polymerase II-specific"/>
    <property type="evidence" value="ECO:0007669"/>
    <property type="project" value="TreeGrafter"/>
</dbReference>
<dbReference type="GO" id="GO:0005654">
    <property type="term" value="C:nucleoplasm"/>
    <property type="evidence" value="ECO:0007669"/>
    <property type="project" value="UniProtKB-ARBA"/>
</dbReference>
<dbReference type="SUPFAM" id="SSF49417">
    <property type="entry name" value="p53-like transcription factors"/>
    <property type="match status" value="1"/>
</dbReference>
<accession>V5HZP1</accession>
<feature type="non-terminal residue" evidence="3">
    <location>
        <position position="1"/>
    </location>
</feature>
<dbReference type="GO" id="GO:0002225">
    <property type="term" value="P:positive regulation of antimicrobial peptide production"/>
    <property type="evidence" value="ECO:0007669"/>
    <property type="project" value="UniProtKB-ARBA"/>
</dbReference>
<dbReference type="GO" id="GO:0008063">
    <property type="term" value="P:Toll signaling pathway"/>
    <property type="evidence" value="ECO:0007669"/>
    <property type="project" value="UniProtKB-ARBA"/>
</dbReference>
<dbReference type="GO" id="GO:0005737">
    <property type="term" value="C:cytoplasm"/>
    <property type="evidence" value="ECO:0007669"/>
    <property type="project" value="InterPro"/>
</dbReference>
<protein>
    <submittedName>
        <fullName evidence="3">Putative nuclear factor of kappa light polypeptide protein enhancer in b-cells 2</fullName>
    </submittedName>
</protein>
<dbReference type="Pfam" id="PF16179">
    <property type="entry name" value="RHD_dimer"/>
    <property type="match status" value="1"/>
</dbReference>
<dbReference type="InterPro" id="IPR033926">
    <property type="entry name" value="IPT_NFkappaB"/>
</dbReference>
<dbReference type="GO" id="GO:0035206">
    <property type="term" value="P:regulation of hemocyte proliferation"/>
    <property type="evidence" value="ECO:0007669"/>
    <property type="project" value="UniProtKB-ARBA"/>
</dbReference>
<dbReference type="InterPro" id="IPR032397">
    <property type="entry name" value="RHD_dimer"/>
</dbReference>
<evidence type="ECO:0000256" key="1">
    <source>
        <dbReference type="SAM" id="MobiDB-lite"/>
    </source>
</evidence>